<protein>
    <submittedName>
        <fullName evidence="1">Uncharacterized protein</fullName>
    </submittedName>
</protein>
<gene>
    <name evidence="1" type="ORF">RchiOBHm_Chr7g0215791</name>
</gene>
<organism evidence="1 2">
    <name type="scientific">Rosa chinensis</name>
    <name type="common">China rose</name>
    <dbReference type="NCBI Taxonomy" id="74649"/>
    <lineage>
        <taxon>Eukaryota</taxon>
        <taxon>Viridiplantae</taxon>
        <taxon>Streptophyta</taxon>
        <taxon>Embryophyta</taxon>
        <taxon>Tracheophyta</taxon>
        <taxon>Spermatophyta</taxon>
        <taxon>Magnoliopsida</taxon>
        <taxon>eudicotyledons</taxon>
        <taxon>Gunneridae</taxon>
        <taxon>Pentapetalae</taxon>
        <taxon>rosids</taxon>
        <taxon>fabids</taxon>
        <taxon>Rosales</taxon>
        <taxon>Rosaceae</taxon>
        <taxon>Rosoideae</taxon>
        <taxon>Rosoideae incertae sedis</taxon>
        <taxon>Rosa</taxon>
    </lineage>
</organism>
<evidence type="ECO:0000313" key="1">
    <source>
        <dbReference type="EMBL" id="PRQ19306.1"/>
    </source>
</evidence>
<comment type="caution">
    <text evidence="1">The sequence shown here is derived from an EMBL/GenBank/DDBJ whole genome shotgun (WGS) entry which is preliminary data.</text>
</comment>
<dbReference type="EMBL" id="PDCK01000045">
    <property type="protein sequence ID" value="PRQ19306.1"/>
    <property type="molecule type" value="Genomic_DNA"/>
</dbReference>
<keyword evidence="2" id="KW-1185">Reference proteome</keyword>
<dbReference type="Gramene" id="PRQ19306">
    <property type="protein sequence ID" value="PRQ19306"/>
    <property type="gene ID" value="RchiOBHm_Chr7g0215791"/>
</dbReference>
<dbReference type="Proteomes" id="UP000238479">
    <property type="component" value="Chromosome 7"/>
</dbReference>
<name>A0A2P6PBK5_ROSCH</name>
<accession>A0A2P6PBK5</accession>
<proteinExistence type="predicted"/>
<sequence length="100" mass="11114">MALLILRSASCKNIGVALIGPRSSFRKVSKEIMLTLEPRSIKALSKTFSPIVQEILKLPGSLSFGGIRLCKIALTSSQISNRSSFFIFLLWVHKSFRNFA</sequence>
<dbReference type="AlphaFoldDB" id="A0A2P6PBK5"/>
<evidence type="ECO:0000313" key="2">
    <source>
        <dbReference type="Proteomes" id="UP000238479"/>
    </source>
</evidence>
<reference evidence="1 2" key="1">
    <citation type="journal article" date="2018" name="Nat. Genet.">
        <title>The Rosa genome provides new insights in the design of modern roses.</title>
        <authorList>
            <person name="Bendahmane M."/>
        </authorList>
    </citation>
    <scope>NUCLEOTIDE SEQUENCE [LARGE SCALE GENOMIC DNA]</scope>
    <source>
        <strain evidence="2">cv. Old Blush</strain>
    </source>
</reference>